<keyword evidence="5" id="KW-1185">Reference proteome</keyword>
<evidence type="ECO:0000256" key="1">
    <source>
        <dbReference type="ARBA" id="ARBA00038215"/>
    </source>
</evidence>
<organism evidence="4 5">
    <name type="scientific">Rhynchosporium agropyri</name>
    <dbReference type="NCBI Taxonomy" id="914238"/>
    <lineage>
        <taxon>Eukaryota</taxon>
        <taxon>Fungi</taxon>
        <taxon>Dikarya</taxon>
        <taxon>Ascomycota</taxon>
        <taxon>Pezizomycotina</taxon>
        <taxon>Leotiomycetes</taxon>
        <taxon>Helotiales</taxon>
        <taxon>Ploettnerulaceae</taxon>
        <taxon>Rhynchosporium</taxon>
    </lineage>
</organism>
<dbReference type="Pfam" id="PF11954">
    <property type="entry name" value="DUF3471"/>
    <property type="match status" value="1"/>
</dbReference>
<accession>A0A1E1JZB7</accession>
<dbReference type="InterPro" id="IPR012338">
    <property type="entry name" value="Beta-lactam/transpept-like"/>
</dbReference>
<dbReference type="AlphaFoldDB" id="A0A1E1JZB7"/>
<dbReference type="Gene3D" id="3.40.710.10">
    <property type="entry name" value="DD-peptidase/beta-lactamase superfamily"/>
    <property type="match status" value="1"/>
</dbReference>
<dbReference type="Proteomes" id="UP000178912">
    <property type="component" value="Unassembled WGS sequence"/>
</dbReference>
<comment type="similarity">
    <text evidence="1">Belongs to the peptidase S12 family.</text>
</comment>
<feature type="domain" description="Beta-lactamase-related" evidence="2">
    <location>
        <begin position="17"/>
        <end position="346"/>
    </location>
</feature>
<protein>
    <recommendedName>
        <fullName evidence="6">Beta-lactamase-related domain-containing protein</fullName>
    </recommendedName>
</protein>
<dbReference type="EMBL" id="FJUX01000007">
    <property type="protein sequence ID" value="CZS91206.1"/>
    <property type="molecule type" value="Genomic_DNA"/>
</dbReference>
<feature type="domain" description="Peptidase S12 Pab87-related C-terminal" evidence="3">
    <location>
        <begin position="396"/>
        <end position="500"/>
    </location>
</feature>
<evidence type="ECO:0008006" key="6">
    <source>
        <dbReference type="Google" id="ProtNLM"/>
    </source>
</evidence>
<dbReference type="SUPFAM" id="SSF56601">
    <property type="entry name" value="beta-lactamase/transpeptidase-like"/>
    <property type="match status" value="1"/>
</dbReference>
<evidence type="ECO:0000313" key="5">
    <source>
        <dbReference type="Proteomes" id="UP000178912"/>
    </source>
</evidence>
<dbReference type="PANTHER" id="PTHR46825">
    <property type="entry name" value="D-ALANYL-D-ALANINE-CARBOXYPEPTIDASE/ENDOPEPTIDASE AMPH"/>
    <property type="match status" value="1"/>
</dbReference>
<evidence type="ECO:0000313" key="4">
    <source>
        <dbReference type="EMBL" id="CZS91206.1"/>
    </source>
</evidence>
<evidence type="ECO:0000259" key="2">
    <source>
        <dbReference type="Pfam" id="PF00144"/>
    </source>
</evidence>
<dbReference type="Gene3D" id="2.40.128.600">
    <property type="match status" value="1"/>
</dbReference>
<gene>
    <name evidence="4" type="ORF">RAG0_01937</name>
</gene>
<dbReference type="InterPro" id="IPR050491">
    <property type="entry name" value="AmpC-like"/>
</dbReference>
<dbReference type="InterPro" id="IPR021860">
    <property type="entry name" value="Peptidase_S12_Pab87-rel_C"/>
</dbReference>
<sequence length="501" mass="56784">MAESSSFIRDGSFTSEFDDLVSDTMKQWSAIGLSVAVVNNDAVTAKGFGYSSYPDNPVTPKTLFNAASMTKAFTATAVSFLVDDDKKFPEVKWDTPVANLIGDDFVLSDHRTDQVTIEDILSHRTGLPECDDYCYGISAKSPDTPKSVVRRLRHIPLSQPLRSKFQYSNIMFTVAAHLVETLTGKYLGDFIREKIFEPLKMTSSYYGPADVEKRGSAEDIAVPYGYDREKKEHFTIPWLAQPEGSGAGENISNVLDYAEFLKCMINKSGPISEKGHEELTKPRSITDDDINPFKSHTCYALGWDVYTYHGELVIGHDGSVGGFTSKMLFVPRLKWAYVSFSNCNTGYQVQQKVCWSLFYDLLKVPPEKQFDWDEHYQKLQEKDLPKTKEELYPDLPEKPLPTTLDLSAYAGEYYHPGYLSHVVELRDGKLQMSGIDRTWPYILTLDHVSGEFFIGEMNLVDSHDKYNLRSEFKIGPDGIVRSFGVEYIEALEGKKIWFERK</sequence>
<dbReference type="PANTHER" id="PTHR46825:SF9">
    <property type="entry name" value="BETA-LACTAMASE-RELATED DOMAIN-CONTAINING PROTEIN"/>
    <property type="match status" value="1"/>
</dbReference>
<proteinExistence type="inferred from homology"/>
<dbReference type="OrthoDB" id="5946976at2759"/>
<name>A0A1E1JZB7_9HELO</name>
<reference evidence="5" key="1">
    <citation type="submission" date="2016-03" db="EMBL/GenBank/DDBJ databases">
        <authorList>
            <person name="Guldener U."/>
        </authorList>
    </citation>
    <scope>NUCLEOTIDE SEQUENCE [LARGE SCALE GENOMIC DNA]</scope>
    <source>
        <strain evidence="5">04CH-RAC-A.6.1</strain>
    </source>
</reference>
<dbReference type="Pfam" id="PF00144">
    <property type="entry name" value="Beta-lactamase"/>
    <property type="match status" value="1"/>
</dbReference>
<dbReference type="InterPro" id="IPR001466">
    <property type="entry name" value="Beta-lactam-related"/>
</dbReference>
<evidence type="ECO:0000259" key="3">
    <source>
        <dbReference type="Pfam" id="PF11954"/>
    </source>
</evidence>